<accession>A0A1Y2SMI4</accession>
<dbReference type="InterPro" id="IPR036188">
    <property type="entry name" value="FAD/NAD-bd_sf"/>
</dbReference>
<dbReference type="PANTHER" id="PTHR40254">
    <property type="entry name" value="BLR0577 PROTEIN"/>
    <property type="match status" value="1"/>
</dbReference>
<dbReference type="InterPro" id="IPR052189">
    <property type="entry name" value="L-asp_N-monooxygenase_NS-form"/>
</dbReference>
<sequence>MPFQKKRSLAIVGGGAAGVATFIAAVQHRVAQAIYILEPKYIGPGIAFSNLDSDILCNTSVDTMSVVEDNPLDFLDYLHKIGHIVTPESFVPRQWVGDYLNERFLEFSAIAYKVGIRVFHIPHLVRRLKINSHRRYTLWHGNVFTPQHLEVTDVIFCTGAGASRMPKLLQPHLTHPTFIPCPYPEASMLAKIPPQSRVLVIGSKLSAIDAAIVLCREGHQVTMASPSGDIPAVRSRFIRSLGTVFKHENMRSIMAHKENQSTSSFPDSLKHRYLKYFYRALKKHTKISWREQFSNANSYRERLREEIAIAEQGKSQWQDIIVNFIDVINAVHLTDKIYFGGSFHPNAEKILRRYIGAVALPNAKKLLQYIDNGSLIIQQGEILNVATEEGETGTWLVNLGQDDQSFDAVVAAVGYHRPNFVIDKNRSLEIDVYGHRSEYAVSISPEMAASHPYLQEKESIWFVGIPAHRRLWVPNALIVAVNVATRVVKNMMKIDIQVTSSVNNNEKELEICE</sequence>
<keyword evidence="3" id="KW-1185">Reference proteome</keyword>
<dbReference type="Proteomes" id="UP000194204">
    <property type="component" value="Unassembled WGS sequence"/>
</dbReference>
<comment type="caution">
    <text evidence="2">The sequence shown here is derived from an EMBL/GenBank/DDBJ whole genome shotgun (WGS) entry which is preliminary data.</text>
</comment>
<dbReference type="RefSeq" id="WP_086112538.1">
    <property type="nucleotide sequence ID" value="NZ_CAWNHF010000024.1"/>
</dbReference>
<evidence type="ECO:0000313" key="3">
    <source>
        <dbReference type="Proteomes" id="UP000194204"/>
    </source>
</evidence>
<feature type="domain" description="FAD-dependent urate hydroxylase HpyO/Asp monooxygenase CreE-like FAD/NAD(P)-binding" evidence="1">
    <location>
        <begin position="10"/>
        <end position="160"/>
    </location>
</feature>
<dbReference type="InterPro" id="IPR038732">
    <property type="entry name" value="HpyO/CreE_NAD-binding"/>
</dbReference>
<reference evidence="2 3" key="1">
    <citation type="submission" date="2017-01" db="EMBL/GenBank/DDBJ databases">
        <title>Deconstructing symbiosis and pathogenesis requirements using a combined genomic-metabolomic approach.</title>
        <authorList>
            <person name="Tobias N.J."/>
            <person name="Wolff H."/>
            <person name="Djahanschiri B."/>
            <person name="Ebersberger I."/>
            <person name="Bode H.B."/>
        </authorList>
    </citation>
    <scope>NUCLEOTIDE SEQUENCE [LARGE SCALE GENOMIC DNA]</scope>
    <source>
        <strain evidence="2 3">DSM 4764</strain>
    </source>
</reference>
<dbReference type="SUPFAM" id="SSF51905">
    <property type="entry name" value="FAD/NAD(P)-binding domain"/>
    <property type="match status" value="2"/>
</dbReference>
<dbReference type="AlphaFoldDB" id="A0A1Y2SMI4"/>
<evidence type="ECO:0000259" key="1">
    <source>
        <dbReference type="Pfam" id="PF13454"/>
    </source>
</evidence>
<name>A0A1Y2SMI4_9GAMM</name>
<dbReference type="PRINTS" id="PR00411">
    <property type="entry name" value="PNDRDTASEI"/>
</dbReference>
<dbReference type="Gene3D" id="3.50.50.60">
    <property type="entry name" value="FAD/NAD(P)-binding domain"/>
    <property type="match status" value="1"/>
</dbReference>
<proteinExistence type="predicted"/>
<gene>
    <name evidence="2" type="ORF">Xbed_01746</name>
</gene>
<dbReference type="Pfam" id="PF13454">
    <property type="entry name" value="NAD_binding_9"/>
    <property type="match status" value="1"/>
</dbReference>
<dbReference type="STRING" id="40578.Xbed_01746"/>
<dbReference type="OrthoDB" id="101972at2"/>
<dbReference type="PRINTS" id="PR00368">
    <property type="entry name" value="FADPNR"/>
</dbReference>
<organism evidence="2 3">
    <name type="scientific">Xenorhabdus beddingii</name>
    <dbReference type="NCBI Taxonomy" id="40578"/>
    <lineage>
        <taxon>Bacteria</taxon>
        <taxon>Pseudomonadati</taxon>
        <taxon>Pseudomonadota</taxon>
        <taxon>Gammaproteobacteria</taxon>
        <taxon>Enterobacterales</taxon>
        <taxon>Morganellaceae</taxon>
        <taxon>Xenorhabdus</taxon>
    </lineage>
</organism>
<evidence type="ECO:0000313" key="2">
    <source>
        <dbReference type="EMBL" id="OTA20031.1"/>
    </source>
</evidence>
<protein>
    <recommendedName>
        <fullName evidence="1">FAD-dependent urate hydroxylase HpyO/Asp monooxygenase CreE-like FAD/NAD(P)-binding domain-containing protein</fullName>
    </recommendedName>
</protein>
<dbReference type="EMBL" id="MUBK01000012">
    <property type="protein sequence ID" value="OTA20031.1"/>
    <property type="molecule type" value="Genomic_DNA"/>
</dbReference>
<dbReference type="PANTHER" id="PTHR40254:SF1">
    <property type="entry name" value="BLR0577 PROTEIN"/>
    <property type="match status" value="1"/>
</dbReference>